<keyword evidence="2 3" id="KW-0812">Transmembrane</keyword>
<dbReference type="InterPro" id="IPR008756">
    <property type="entry name" value="Peptidase_M56"/>
</dbReference>
<sequence>MQSILAYILQVNILLAIVYLGYILLLKNLTFYQLNRGYFLSGVLFALIYPFLDIRSLFQQHIEPVGELIAFMPDLSLAEKQQGIYTLENLLYGIISLGLLWFAVRLCIQLFSLLRIHFHSVETAWKNYLYRNVLFPIVPFSFLNKIYVNKEQHQELELRDIFEHEDIHVKGLHSLDILCFEILLIVCWYNPFVWLMRRAVRQNLEFLTDQQVLNKGVDRQTYQYSLLHVSKQGASVAISNQFNFKLLKKRIMMMNKKRSSKLQLSNYAFLLPIIIFSAGAFTVTKADDHIIEVVNIAKETDVSELGQVLHNDGSTLTDTVKVTDEKRLDTLKIVEFKADSEDFSEIAGKVTGVSVFSDTTKTTTKTVIFRGSDGTMKAPLILVDGVKQVLGYDLNTMDPNSIGSIEVLRDGASAAAFGEEGKNGVVKIFTKKSDVPAVVNLKGSKADTVRHGKNQDVVVKGYAKGFKLDTVNLTLRGVNADGKQPLVIVDGLEKADQSIHGINPNDIESISILKDASAKALYGEKATNGVILVTTKVKGVAIKKADTVYTDDDVFFIDGKPVSKNEFNAVPKTAIKTTEVKGERDKSGRRVEIKTK</sequence>
<comment type="caution">
    <text evidence="6">The sequence shown here is derived from an EMBL/GenBank/DDBJ whole genome shotgun (WGS) entry which is preliminary data.</text>
</comment>
<reference evidence="7" key="1">
    <citation type="journal article" date="2019" name="Int. J. Syst. Evol. Microbiol.">
        <title>The Global Catalogue of Microorganisms (GCM) 10K type strain sequencing project: providing services to taxonomists for standard genome sequencing and annotation.</title>
        <authorList>
            <consortium name="The Broad Institute Genomics Platform"/>
            <consortium name="The Broad Institute Genome Sequencing Center for Infectious Disease"/>
            <person name="Wu L."/>
            <person name="Ma J."/>
        </authorList>
    </citation>
    <scope>NUCLEOTIDE SEQUENCE [LARGE SCALE GENOMIC DNA]</scope>
    <source>
        <strain evidence="7">KCTC 22814</strain>
    </source>
</reference>
<keyword evidence="6" id="KW-0675">Receptor</keyword>
<organism evidence="6 7">
    <name type="scientific">Sphingobacterium bambusae</name>
    <dbReference type="NCBI Taxonomy" id="662858"/>
    <lineage>
        <taxon>Bacteria</taxon>
        <taxon>Pseudomonadati</taxon>
        <taxon>Bacteroidota</taxon>
        <taxon>Sphingobacteriia</taxon>
        <taxon>Sphingobacteriales</taxon>
        <taxon>Sphingobacteriaceae</taxon>
        <taxon>Sphingobacterium</taxon>
    </lineage>
</organism>
<dbReference type="PANTHER" id="PTHR30069">
    <property type="entry name" value="TONB-DEPENDENT OUTER MEMBRANE RECEPTOR"/>
    <property type="match status" value="1"/>
</dbReference>
<feature type="transmembrane region" description="Helical" evidence="3">
    <location>
        <begin position="264"/>
        <end position="283"/>
    </location>
</feature>
<dbReference type="RefSeq" id="WP_320182944.1">
    <property type="nucleotide sequence ID" value="NZ_CP138332.1"/>
</dbReference>
<gene>
    <name evidence="6" type="ORF">ACFS7Y_09715</name>
</gene>
<dbReference type="InterPro" id="IPR012910">
    <property type="entry name" value="Plug_dom"/>
</dbReference>
<feature type="transmembrane region" description="Helical" evidence="3">
    <location>
        <begin position="6"/>
        <end position="26"/>
    </location>
</feature>
<keyword evidence="1" id="KW-0732">Signal</keyword>
<feature type="domain" description="TonB-dependent receptor plug" evidence="5">
    <location>
        <begin position="340"/>
        <end position="425"/>
    </location>
</feature>
<comment type="similarity">
    <text evidence="2">Belongs to the TonB-dependent receptor family.</text>
</comment>
<evidence type="ECO:0000256" key="2">
    <source>
        <dbReference type="PROSITE-ProRule" id="PRU01360"/>
    </source>
</evidence>
<keyword evidence="2 3" id="KW-0472">Membrane</keyword>
<evidence type="ECO:0000256" key="3">
    <source>
        <dbReference type="SAM" id="Phobius"/>
    </source>
</evidence>
<dbReference type="Pfam" id="PF07715">
    <property type="entry name" value="Plug"/>
    <property type="match status" value="2"/>
</dbReference>
<dbReference type="Pfam" id="PF05569">
    <property type="entry name" value="Peptidase_M56"/>
    <property type="match status" value="1"/>
</dbReference>
<evidence type="ECO:0000259" key="5">
    <source>
        <dbReference type="Pfam" id="PF07715"/>
    </source>
</evidence>
<dbReference type="Proteomes" id="UP001597525">
    <property type="component" value="Unassembled WGS sequence"/>
</dbReference>
<evidence type="ECO:0000259" key="4">
    <source>
        <dbReference type="Pfam" id="PF05569"/>
    </source>
</evidence>
<accession>A0ABW6BDM9</accession>
<evidence type="ECO:0000313" key="6">
    <source>
        <dbReference type="EMBL" id="MFD2967665.1"/>
    </source>
</evidence>
<dbReference type="InterPro" id="IPR039426">
    <property type="entry name" value="TonB-dep_rcpt-like"/>
</dbReference>
<keyword evidence="2" id="KW-0998">Cell outer membrane</keyword>
<evidence type="ECO:0000313" key="7">
    <source>
        <dbReference type="Proteomes" id="UP001597525"/>
    </source>
</evidence>
<keyword evidence="3" id="KW-1133">Transmembrane helix</keyword>
<dbReference type="InterPro" id="IPR023997">
    <property type="entry name" value="TonB-dep_OMP_SusC/RagA_CS"/>
</dbReference>
<dbReference type="NCBIfam" id="TIGR04057">
    <property type="entry name" value="SusC_RagA_signa"/>
    <property type="match status" value="1"/>
</dbReference>
<feature type="transmembrane region" description="Helical" evidence="3">
    <location>
        <begin position="167"/>
        <end position="189"/>
    </location>
</feature>
<dbReference type="Gene3D" id="2.170.130.10">
    <property type="entry name" value="TonB-dependent receptor, plug domain"/>
    <property type="match status" value="2"/>
</dbReference>
<dbReference type="PANTHER" id="PTHR30069:SF29">
    <property type="entry name" value="HEMOGLOBIN AND HEMOGLOBIN-HAPTOGLOBIN-BINDING PROTEIN 1-RELATED"/>
    <property type="match status" value="1"/>
</dbReference>
<feature type="transmembrane region" description="Helical" evidence="3">
    <location>
        <begin position="90"/>
        <end position="116"/>
    </location>
</feature>
<dbReference type="EMBL" id="JBHUPB010000007">
    <property type="protein sequence ID" value="MFD2967665.1"/>
    <property type="molecule type" value="Genomic_DNA"/>
</dbReference>
<keyword evidence="2" id="KW-1134">Transmembrane beta strand</keyword>
<dbReference type="SUPFAM" id="SSF56935">
    <property type="entry name" value="Porins"/>
    <property type="match status" value="2"/>
</dbReference>
<keyword evidence="7" id="KW-1185">Reference proteome</keyword>
<keyword evidence="2" id="KW-0813">Transport</keyword>
<protein>
    <submittedName>
        <fullName evidence="6">TonB-dependent receptor plug domain-containing protein</fullName>
    </submittedName>
</protein>
<feature type="domain" description="TonB-dependent receptor plug" evidence="5">
    <location>
        <begin position="469"/>
        <end position="530"/>
    </location>
</feature>
<name>A0ABW6BDM9_9SPHI</name>
<dbReference type="PROSITE" id="PS52016">
    <property type="entry name" value="TONB_DEPENDENT_REC_3"/>
    <property type="match status" value="1"/>
</dbReference>
<dbReference type="CDD" id="cd07341">
    <property type="entry name" value="M56_BlaR1_MecR1_like"/>
    <property type="match status" value="1"/>
</dbReference>
<proteinExistence type="inferred from homology"/>
<dbReference type="InterPro" id="IPR037066">
    <property type="entry name" value="Plug_dom_sf"/>
</dbReference>
<evidence type="ECO:0000256" key="1">
    <source>
        <dbReference type="ARBA" id="ARBA00022729"/>
    </source>
</evidence>
<comment type="subcellular location">
    <subcellularLocation>
        <location evidence="2">Cell outer membrane</location>
        <topology evidence="2">Multi-pass membrane protein</topology>
    </subcellularLocation>
</comment>
<feature type="domain" description="Peptidase M56" evidence="4">
    <location>
        <begin position="133"/>
        <end position="254"/>
    </location>
</feature>